<dbReference type="EMBL" id="JAENGP010000024">
    <property type="protein sequence ID" value="MBK1782545.1"/>
    <property type="molecule type" value="Genomic_DNA"/>
</dbReference>
<evidence type="ECO:0000256" key="4">
    <source>
        <dbReference type="ARBA" id="ARBA00022692"/>
    </source>
</evidence>
<name>A0ABS1EHR9_9BURK</name>
<dbReference type="InterPro" id="IPR042217">
    <property type="entry name" value="T4SS_VirB10/TrbI"/>
</dbReference>
<sequence length="370" mass="39770">MMENNPDPRPELDNLINRGQTNFENVKRPLSPGAKGFMKLVMLIAIVLIAVIGWTSWGPKDAALAEEAIPLRSGINNPLTTPKISNPTPPPTQAITEEPKTAKADPVIPIIISGNAGGGMTIINETVARRLRSPLRADTSTSQSTEQTATQHTVSSDAGPLADKLRPLELVPSIAGQLGDRNYLITQGTMIDCVMQTKLITGQPGLLTCISTQNVMSSNGKVILIDAGTKFVGYQTGGIEQGMPRAFVAWHRLETPNGVILNLDSPGTGPLGEAGVDGKIDHHFWERFGNAILLSLVGDFGNWLSNQGSQGDNNIRFDNTANGGQEIVAKVLEHSLDIPPTLYKNQGERVGIMVARDLDFSKVYDLKPTL</sequence>
<keyword evidence="6 8" id="KW-0472">Membrane</keyword>
<dbReference type="InterPro" id="IPR005498">
    <property type="entry name" value="T4SS_VirB10/TraB/TrbI"/>
</dbReference>
<comment type="subcellular location">
    <subcellularLocation>
        <location evidence="1">Cell membrane</location>
        <topology evidence="1">Single-pass membrane protein</topology>
    </subcellularLocation>
</comment>
<evidence type="ECO:0000256" key="8">
    <source>
        <dbReference type="SAM" id="Phobius"/>
    </source>
</evidence>
<dbReference type="InterPro" id="IPR047695">
    <property type="entry name" value="T4SS_VirB10/PtlG"/>
</dbReference>
<gene>
    <name evidence="9" type="primary">virB10</name>
    <name evidence="9" type="ORF">JHL22_15135</name>
</gene>
<protein>
    <submittedName>
        <fullName evidence="9">Type IV secretion system protein VirB10</fullName>
    </submittedName>
</protein>
<feature type="region of interest" description="Disordered" evidence="7">
    <location>
        <begin position="74"/>
        <end position="100"/>
    </location>
</feature>
<accession>A0ABS1EHR9</accession>
<dbReference type="Pfam" id="PF03743">
    <property type="entry name" value="TrbI"/>
    <property type="match status" value="1"/>
</dbReference>
<keyword evidence="5 8" id="KW-1133">Transmembrane helix</keyword>
<evidence type="ECO:0000313" key="10">
    <source>
        <dbReference type="Proteomes" id="UP000635316"/>
    </source>
</evidence>
<reference evidence="9 10" key="1">
    <citation type="submission" date="2020-12" db="EMBL/GenBank/DDBJ databases">
        <authorList>
            <person name="Lu T."/>
            <person name="Wang Q."/>
            <person name="Han X."/>
        </authorList>
    </citation>
    <scope>NUCLEOTIDE SEQUENCE [LARGE SCALE GENOMIC DNA]</scope>
    <source>
        <strain evidence="9 10">WQ 585</strain>
    </source>
</reference>
<dbReference type="Gene3D" id="2.40.128.260">
    <property type="entry name" value="Type IV secretion system, VirB10/TraB/TrbI"/>
    <property type="match status" value="2"/>
</dbReference>
<evidence type="ECO:0000313" key="9">
    <source>
        <dbReference type="EMBL" id="MBK1782545.1"/>
    </source>
</evidence>
<keyword evidence="10" id="KW-1185">Reference proteome</keyword>
<keyword evidence="3" id="KW-1003">Cell membrane</keyword>
<dbReference type="Proteomes" id="UP000635316">
    <property type="component" value="Unassembled WGS sequence"/>
</dbReference>
<comment type="similarity">
    <text evidence="2">Belongs to the TrbI/VirB10 family.</text>
</comment>
<dbReference type="CDD" id="cd16429">
    <property type="entry name" value="VirB10"/>
    <property type="match status" value="1"/>
</dbReference>
<evidence type="ECO:0000256" key="6">
    <source>
        <dbReference type="ARBA" id="ARBA00023136"/>
    </source>
</evidence>
<evidence type="ECO:0000256" key="1">
    <source>
        <dbReference type="ARBA" id="ARBA00004162"/>
    </source>
</evidence>
<feature type="region of interest" description="Disordered" evidence="7">
    <location>
        <begin position="134"/>
        <end position="161"/>
    </location>
</feature>
<evidence type="ECO:0000256" key="5">
    <source>
        <dbReference type="ARBA" id="ARBA00022989"/>
    </source>
</evidence>
<keyword evidence="4 8" id="KW-0812">Transmembrane</keyword>
<feature type="compositionally biased region" description="Polar residues" evidence="7">
    <location>
        <begin position="74"/>
        <end position="86"/>
    </location>
</feature>
<feature type="transmembrane region" description="Helical" evidence="8">
    <location>
        <begin position="37"/>
        <end position="57"/>
    </location>
</feature>
<feature type="compositionally biased region" description="Low complexity" evidence="7">
    <location>
        <begin position="139"/>
        <end position="153"/>
    </location>
</feature>
<evidence type="ECO:0000256" key="7">
    <source>
        <dbReference type="SAM" id="MobiDB-lite"/>
    </source>
</evidence>
<dbReference type="NCBIfam" id="NF038091">
    <property type="entry name" value="T4SS_VirB10"/>
    <property type="match status" value="1"/>
</dbReference>
<proteinExistence type="inferred from homology"/>
<organism evidence="9 10">
    <name type="scientific">Advenella mandrilli</name>
    <dbReference type="NCBI Taxonomy" id="2800330"/>
    <lineage>
        <taxon>Bacteria</taxon>
        <taxon>Pseudomonadati</taxon>
        <taxon>Pseudomonadota</taxon>
        <taxon>Betaproteobacteria</taxon>
        <taxon>Burkholderiales</taxon>
        <taxon>Alcaligenaceae</taxon>
    </lineage>
</organism>
<evidence type="ECO:0000256" key="2">
    <source>
        <dbReference type="ARBA" id="ARBA00010265"/>
    </source>
</evidence>
<evidence type="ECO:0000256" key="3">
    <source>
        <dbReference type="ARBA" id="ARBA00022475"/>
    </source>
</evidence>
<dbReference type="RefSeq" id="WP_200239309.1">
    <property type="nucleotide sequence ID" value="NZ_JAENGP010000024.1"/>
</dbReference>
<comment type="caution">
    <text evidence="9">The sequence shown here is derived from an EMBL/GenBank/DDBJ whole genome shotgun (WGS) entry which is preliminary data.</text>
</comment>